<dbReference type="Pfam" id="PF03466">
    <property type="entry name" value="LysR_substrate"/>
    <property type="match status" value="1"/>
</dbReference>
<dbReference type="EC" id="4.2.1.1" evidence="6"/>
<evidence type="ECO:0000313" key="6">
    <source>
        <dbReference type="EMBL" id="AJA07174.1"/>
    </source>
</evidence>
<evidence type="ECO:0000259" key="5">
    <source>
        <dbReference type="PROSITE" id="PS50931"/>
    </source>
</evidence>
<dbReference type="Gene3D" id="1.10.10.10">
    <property type="entry name" value="Winged helix-like DNA-binding domain superfamily/Winged helix DNA-binding domain"/>
    <property type="match status" value="1"/>
</dbReference>
<keyword evidence="2" id="KW-0805">Transcription regulation</keyword>
<dbReference type="GO" id="GO:0004089">
    <property type="term" value="F:carbonate dehydratase activity"/>
    <property type="evidence" value="ECO:0007669"/>
    <property type="project" value="UniProtKB-EC"/>
</dbReference>
<dbReference type="OrthoDB" id="9813056at2"/>
<dbReference type="KEGG" id="sphk:SKP52_01160"/>
<dbReference type="EMBL" id="CP009122">
    <property type="protein sequence ID" value="AJA07174.1"/>
    <property type="molecule type" value="Genomic_DNA"/>
</dbReference>
<protein>
    <submittedName>
        <fullName evidence="6">LysR family transcriptional regulator</fullName>
        <ecNumber evidence="6">4.2.1.1</ecNumber>
    </submittedName>
</protein>
<dbReference type="InterPro" id="IPR036388">
    <property type="entry name" value="WH-like_DNA-bd_sf"/>
</dbReference>
<dbReference type="AlphaFoldDB" id="A0A0A7PBA2"/>
<dbReference type="HOGENOM" id="CLU_039613_16_1_5"/>
<accession>A0A0A7PBA2</accession>
<dbReference type="SUPFAM" id="SSF46785">
    <property type="entry name" value="Winged helix' DNA-binding domain"/>
    <property type="match status" value="1"/>
</dbReference>
<dbReference type="GO" id="GO:0006351">
    <property type="term" value="P:DNA-templated transcription"/>
    <property type="evidence" value="ECO:0007669"/>
    <property type="project" value="TreeGrafter"/>
</dbReference>
<dbReference type="FunFam" id="1.10.10.10:FF:000001">
    <property type="entry name" value="LysR family transcriptional regulator"/>
    <property type="match status" value="1"/>
</dbReference>
<evidence type="ECO:0000256" key="1">
    <source>
        <dbReference type="ARBA" id="ARBA00009437"/>
    </source>
</evidence>
<dbReference type="SUPFAM" id="SSF53850">
    <property type="entry name" value="Periplasmic binding protein-like II"/>
    <property type="match status" value="1"/>
</dbReference>
<keyword evidence="7" id="KW-1185">Reference proteome</keyword>
<dbReference type="RefSeq" id="WP_039570748.1">
    <property type="nucleotide sequence ID" value="NZ_CP009122.1"/>
</dbReference>
<dbReference type="InterPro" id="IPR058163">
    <property type="entry name" value="LysR-type_TF_proteobact-type"/>
</dbReference>
<organism evidence="6 7">
    <name type="scientific">Sphingopyxis fribergensis</name>
    <dbReference type="NCBI Taxonomy" id="1515612"/>
    <lineage>
        <taxon>Bacteria</taxon>
        <taxon>Pseudomonadati</taxon>
        <taxon>Pseudomonadota</taxon>
        <taxon>Alphaproteobacteria</taxon>
        <taxon>Sphingomonadales</taxon>
        <taxon>Sphingomonadaceae</taxon>
        <taxon>Sphingopyxis</taxon>
    </lineage>
</organism>
<sequence>MRFNRSDIANLGYFLAIERHRNFRLAGLELGISTSALSHAMRGLEERLGVRLLNRTNRSVTLTVAGEELLANIAEPFRRIDNAVDVLNRFRASPAGRIRLNVLDQAATHLLAPVMPVFLDRYPDAEIDLSVTNSLVDVVDGGFDAGIRYGGTVPEDMIAQRLSADIRWVVAGSPAYLDRFGTPAHPEDLLSHRCIQIKLGDERIYRWEFDRGAETLELSVPGAITIDDGETAVAMARHGAALIYAAQPGIADLVARGELRIVLDDWASMGPGMHIYYPSRRQLPVPLRLLIDLIRELAPLGL</sequence>
<keyword evidence="4" id="KW-0804">Transcription</keyword>
<dbReference type="PANTHER" id="PTHR30537">
    <property type="entry name" value="HTH-TYPE TRANSCRIPTIONAL REGULATOR"/>
    <property type="match status" value="1"/>
</dbReference>
<keyword evidence="3" id="KW-0238">DNA-binding</keyword>
<dbReference type="GO" id="GO:0043565">
    <property type="term" value="F:sequence-specific DNA binding"/>
    <property type="evidence" value="ECO:0007669"/>
    <property type="project" value="TreeGrafter"/>
</dbReference>
<proteinExistence type="inferred from homology"/>
<dbReference type="GO" id="GO:0003700">
    <property type="term" value="F:DNA-binding transcription factor activity"/>
    <property type="evidence" value="ECO:0007669"/>
    <property type="project" value="InterPro"/>
</dbReference>
<dbReference type="PANTHER" id="PTHR30537:SF1">
    <property type="entry name" value="HTH-TYPE TRANSCRIPTIONAL REGULATOR PGRR"/>
    <property type="match status" value="1"/>
</dbReference>
<evidence type="ECO:0000313" key="7">
    <source>
        <dbReference type="Proteomes" id="UP000030907"/>
    </source>
</evidence>
<name>A0A0A7PBA2_9SPHN</name>
<feature type="domain" description="HTH lysR-type" evidence="5">
    <location>
        <begin position="13"/>
        <end position="63"/>
    </location>
</feature>
<comment type="similarity">
    <text evidence="1">Belongs to the LysR transcriptional regulatory family.</text>
</comment>
<reference evidence="6 7" key="1">
    <citation type="journal article" date="2015" name="Int. J. Syst. Evol. Microbiol.">
        <title>Description of Sphingopyxis fribergensis sp. nov. - a soil bacterium with the ability to degrade styrene and phenylacetic acid.</title>
        <authorList>
            <person name="Oelschlagel M."/>
            <person name="Ruckert C."/>
            <person name="Kalinowski J."/>
            <person name="Schmidt G."/>
            <person name="Schlomann M."/>
            <person name="Tischler D."/>
        </authorList>
    </citation>
    <scope>NUCLEOTIDE SEQUENCE [LARGE SCALE GENOMIC DNA]</scope>
    <source>
        <strain evidence="6 7">Kp5.2</strain>
    </source>
</reference>
<dbReference type="Gene3D" id="3.40.190.290">
    <property type="match status" value="1"/>
</dbReference>
<evidence type="ECO:0000256" key="2">
    <source>
        <dbReference type="ARBA" id="ARBA00023015"/>
    </source>
</evidence>
<dbReference type="PROSITE" id="PS50931">
    <property type="entry name" value="HTH_LYSR"/>
    <property type="match status" value="1"/>
</dbReference>
<dbReference type="InterPro" id="IPR005119">
    <property type="entry name" value="LysR_subst-bd"/>
</dbReference>
<gene>
    <name evidence="6" type="ORF">SKP52_01160</name>
</gene>
<dbReference type="InterPro" id="IPR000847">
    <property type="entry name" value="LysR_HTH_N"/>
</dbReference>
<dbReference type="Proteomes" id="UP000030907">
    <property type="component" value="Chromosome"/>
</dbReference>
<dbReference type="Pfam" id="PF00126">
    <property type="entry name" value="HTH_1"/>
    <property type="match status" value="1"/>
</dbReference>
<evidence type="ECO:0000256" key="4">
    <source>
        <dbReference type="ARBA" id="ARBA00023163"/>
    </source>
</evidence>
<dbReference type="STRING" id="1515612.SKP52_01160"/>
<keyword evidence="6" id="KW-0456">Lyase</keyword>
<evidence type="ECO:0000256" key="3">
    <source>
        <dbReference type="ARBA" id="ARBA00023125"/>
    </source>
</evidence>
<dbReference type="InterPro" id="IPR036390">
    <property type="entry name" value="WH_DNA-bd_sf"/>
</dbReference>